<dbReference type="AlphaFoldDB" id="A0A974NMY1"/>
<feature type="transmembrane region" description="Helical" evidence="1">
    <location>
        <begin position="74"/>
        <end position="94"/>
    </location>
</feature>
<evidence type="ECO:0000313" key="3">
    <source>
        <dbReference type="Proteomes" id="UP000595254"/>
    </source>
</evidence>
<dbReference type="Proteomes" id="UP000595254">
    <property type="component" value="Chromosome"/>
</dbReference>
<evidence type="ECO:0000256" key="1">
    <source>
        <dbReference type="SAM" id="Phobius"/>
    </source>
</evidence>
<sequence>MVRNFLFSLTTFFNWWFLYCVTVWSFTDIEDMAGGASFILLVFVYAPLFSILASTLTVKLLYQSSQKTVRNRYVITYTILSSGFVGYIIHTLTIS</sequence>
<keyword evidence="3" id="KW-1185">Reference proteome</keyword>
<organism evidence="2 3">
    <name type="scientific">Peribacillus psychrosaccharolyticus</name>
    <name type="common">Bacillus psychrosaccharolyticus</name>
    <dbReference type="NCBI Taxonomy" id="1407"/>
    <lineage>
        <taxon>Bacteria</taxon>
        <taxon>Bacillati</taxon>
        <taxon>Bacillota</taxon>
        <taxon>Bacilli</taxon>
        <taxon>Bacillales</taxon>
        <taxon>Bacillaceae</taxon>
        <taxon>Peribacillus</taxon>
    </lineage>
</organism>
<feature type="transmembrane region" description="Helical" evidence="1">
    <location>
        <begin position="5"/>
        <end position="26"/>
    </location>
</feature>
<keyword evidence="1" id="KW-0472">Membrane</keyword>
<name>A0A974NMY1_PERPY</name>
<keyword evidence="1" id="KW-1133">Transmembrane helix</keyword>
<protein>
    <submittedName>
        <fullName evidence="2">Uncharacterized protein</fullName>
    </submittedName>
</protein>
<gene>
    <name evidence="2" type="ORF">I6J18_01705</name>
</gene>
<dbReference type="RefSeq" id="WP_040376382.1">
    <property type="nucleotide sequence ID" value="NZ_CP068053.1"/>
</dbReference>
<accession>A0A974NMY1</accession>
<feature type="transmembrane region" description="Helical" evidence="1">
    <location>
        <begin position="38"/>
        <end position="62"/>
    </location>
</feature>
<keyword evidence="1" id="KW-0812">Transmembrane</keyword>
<dbReference type="KEGG" id="ppsr:I6J18_01705"/>
<proteinExistence type="predicted"/>
<evidence type="ECO:0000313" key="2">
    <source>
        <dbReference type="EMBL" id="QQT00676.1"/>
    </source>
</evidence>
<reference evidence="2 3" key="1">
    <citation type="submission" date="2021-01" db="EMBL/GenBank/DDBJ databases">
        <title>FDA dAtabase for Regulatory Grade micrObial Sequences (FDA-ARGOS): Supporting development and validation of Infectious Disease Dx tests.</title>
        <authorList>
            <person name="Nelson B."/>
            <person name="Plummer A."/>
            <person name="Tallon L."/>
            <person name="Sadzewicz L."/>
            <person name="Zhao X."/>
            <person name="Boylan J."/>
            <person name="Ott S."/>
            <person name="Bowen H."/>
            <person name="Vavikolanu K."/>
            <person name="Mehta A."/>
            <person name="Aluvathingal J."/>
            <person name="Nadendla S."/>
            <person name="Myers T."/>
            <person name="Yan Y."/>
            <person name="Sichtig H."/>
        </authorList>
    </citation>
    <scope>NUCLEOTIDE SEQUENCE [LARGE SCALE GENOMIC DNA]</scope>
    <source>
        <strain evidence="2 3">FDAARGOS_1161</strain>
    </source>
</reference>
<dbReference type="EMBL" id="CP068053">
    <property type="protein sequence ID" value="QQT00676.1"/>
    <property type="molecule type" value="Genomic_DNA"/>
</dbReference>